<reference evidence="2" key="1">
    <citation type="submission" date="2021-01" db="EMBL/GenBank/DDBJ databases">
        <title>Description of Breznakiella homolactica.</title>
        <authorList>
            <person name="Song Y."/>
            <person name="Brune A."/>
        </authorList>
    </citation>
    <scope>NUCLEOTIDE SEQUENCE</scope>
    <source>
        <strain evidence="2">RmG30</strain>
    </source>
</reference>
<keyword evidence="1" id="KW-0732">Signal</keyword>
<gene>
    <name evidence="2" type="ORF">JFL75_03370</name>
</gene>
<evidence type="ECO:0000313" key="2">
    <source>
        <dbReference type="EMBL" id="QQO09967.1"/>
    </source>
</evidence>
<feature type="signal peptide" evidence="1">
    <location>
        <begin position="1"/>
        <end position="20"/>
    </location>
</feature>
<dbReference type="AlphaFoldDB" id="A0A7T7XPF2"/>
<proteinExistence type="predicted"/>
<dbReference type="KEGG" id="bhc:JFL75_03370"/>
<sequence length="316" mass="37040">MFLRKMFIILLLSITAAVFSQENRNQLFLYIPFEEDMTDFLNMNAYLKAWDENQVTVNDEQLNALCVNYIGEDSLQSLQFETFLRFTKNKNIQNRILSYFDGNGINDTFAAALRKLYAAEKTIRTQDGRDVIQYNYRDSEFDENINLFSFKEVSAFGTELGLLLHDNDWSMLSITPEAAGEKEESFFLIYGGGTNSMTIQFKKYYETKEEEINSRINENFYREKYKENWVMTDIPLAGILERSGAEKIIIGHGLGPDIIETIETGTFNVYLYDRETEILYEVSYFMNFSPKNIHFAGRDRIFNYLFFQLLFVFINT</sequence>
<dbReference type="EMBL" id="CP067089">
    <property type="protein sequence ID" value="QQO09967.1"/>
    <property type="molecule type" value="Genomic_DNA"/>
</dbReference>
<organism evidence="2 3">
    <name type="scientific">Breznakiella homolactica</name>
    <dbReference type="NCBI Taxonomy" id="2798577"/>
    <lineage>
        <taxon>Bacteria</taxon>
        <taxon>Pseudomonadati</taxon>
        <taxon>Spirochaetota</taxon>
        <taxon>Spirochaetia</taxon>
        <taxon>Spirochaetales</taxon>
        <taxon>Breznakiellaceae</taxon>
        <taxon>Breznakiella</taxon>
    </lineage>
</organism>
<dbReference type="RefSeq" id="WP_215627271.1">
    <property type="nucleotide sequence ID" value="NZ_CP067089.2"/>
</dbReference>
<evidence type="ECO:0000256" key="1">
    <source>
        <dbReference type="SAM" id="SignalP"/>
    </source>
</evidence>
<feature type="chain" id="PRO_5030722619" evidence="1">
    <location>
        <begin position="21"/>
        <end position="316"/>
    </location>
</feature>
<evidence type="ECO:0000313" key="3">
    <source>
        <dbReference type="Proteomes" id="UP000595917"/>
    </source>
</evidence>
<keyword evidence="3" id="KW-1185">Reference proteome</keyword>
<name>A0A7T7XPF2_9SPIR</name>
<accession>A0A7T7XPF2</accession>
<dbReference type="Proteomes" id="UP000595917">
    <property type="component" value="Chromosome"/>
</dbReference>
<protein>
    <submittedName>
        <fullName evidence="2">Uncharacterized protein</fullName>
    </submittedName>
</protein>